<dbReference type="EMBL" id="DF237171">
    <property type="protein sequence ID" value="GAQ85174.1"/>
    <property type="molecule type" value="Genomic_DNA"/>
</dbReference>
<dbReference type="PANTHER" id="PTHR31723">
    <property type="entry name" value="PATHOGENESIS-RELATED FAMILY PROTEIN"/>
    <property type="match status" value="1"/>
</dbReference>
<accession>A0A1Y1I2N2</accession>
<dbReference type="AlphaFoldDB" id="A0A1Y1I2N2"/>
<name>A0A1Y1I2N2_KLENI</name>
<evidence type="ECO:0008006" key="3">
    <source>
        <dbReference type="Google" id="ProtNLM"/>
    </source>
</evidence>
<evidence type="ECO:0000313" key="2">
    <source>
        <dbReference type="Proteomes" id="UP000054558"/>
    </source>
</evidence>
<dbReference type="OMA" id="IHGESER"/>
<dbReference type="InterPro" id="IPR032710">
    <property type="entry name" value="NTF2-like_dom_sf"/>
</dbReference>
<dbReference type="InterPro" id="IPR053218">
    <property type="entry name" value="Pathogen-related_defense"/>
</dbReference>
<reference evidence="1 2" key="1">
    <citation type="journal article" date="2014" name="Nat. Commun.">
        <title>Klebsormidium flaccidum genome reveals primary factors for plant terrestrial adaptation.</title>
        <authorList>
            <person name="Hori K."/>
            <person name="Maruyama F."/>
            <person name="Fujisawa T."/>
            <person name="Togashi T."/>
            <person name="Yamamoto N."/>
            <person name="Seo M."/>
            <person name="Sato S."/>
            <person name="Yamada T."/>
            <person name="Mori H."/>
            <person name="Tajima N."/>
            <person name="Moriyama T."/>
            <person name="Ikeuchi M."/>
            <person name="Watanabe M."/>
            <person name="Wada H."/>
            <person name="Kobayashi K."/>
            <person name="Saito M."/>
            <person name="Masuda T."/>
            <person name="Sasaki-Sekimoto Y."/>
            <person name="Mashiguchi K."/>
            <person name="Awai K."/>
            <person name="Shimojima M."/>
            <person name="Masuda S."/>
            <person name="Iwai M."/>
            <person name="Nobusawa T."/>
            <person name="Narise T."/>
            <person name="Kondo S."/>
            <person name="Saito H."/>
            <person name="Sato R."/>
            <person name="Murakawa M."/>
            <person name="Ihara Y."/>
            <person name="Oshima-Yamada Y."/>
            <person name="Ohtaka K."/>
            <person name="Satoh M."/>
            <person name="Sonobe K."/>
            <person name="Ishii M."/>
            <person name="Ohtani R."/>
            <person name="Kanamori-Sato M."/>
            <person name="Honoki R."/>
            <person name="Miyazaki D."/>
            <person name="Mochizuki H."/>
            <person name="Umetsu J."/>
            <person name="Higashi K."/>
            <person name="Shibata D."/>
            <person name="Kamiya Y."/>
            <person name="Sato N."/>
            <person name="Nakamura Y."/>
            <person name="Tabata S."/>
            <person name="Ida S."/>
            <person name="Kurokawa K."/>
            <person name="Ohta H."/>
        </authorList>
    </citation>
    <scope>NUCLEOTIDE SEQUENCE [LARGE SCALE GENOMIC DNA]</scope>
    <source>
        <strain evidence="1 2">NIES-2285</strain>
    </source>
</reference>
<evidence type="ECO:0000313" key="1">
    <source>
        <dbReference type="EMBL" id="GAQ85174.1"/>
    </source>
</evidence>
<dbReference type="Proteomes" id="UP000054558">
    <property type="component" value="Unassembled WGS sequence"/>
</dbReference>
<protein>
    <recommendedName>
        <fullName evidence="3">Pathogen-related protein</fullName>
    </recommendedName>
</protein>
<proteinExistence type="predicted"/>
<dbReference type="PANTHER" id="PTHR31723:SF10">
    <property type="entry name" value="PATHOGEN-RELATED PROTEIN"/>
    <property type="match status" value="1"/>
</dbReference>
<dbReference type="Gene3D" id="3.10.450.50">
    <property type="match status" value="1"/>
</dbReference>
<gene>
    <name evidence="1" type="ORF">KFL_002220180</name>
</gene>
<sequence>MAPTVQALAASDIQERQQVSAASFKPSVYGPSSEDIARARAELERIKNEKGWLEPDRGNLDAPGIDWREGKPDYTIANLAYFRGKTKNHPAGSLELVVENLVKTWEMEASHKPFSQWGTVAHAKYAVSANGGRVFRGEEAASRGNYNVLLSACPRNLYDAEAETFESSHAHFRGAFPGGFPWEVLEVYSGPPKVAFSWRHWATFAGEYEGNKGTGETVNMTGFAVVTLEDMKVTTIEVYYDPVIFLEVIRGMKKPGELPPHGVALGAPLLSEAEGGCPFMGAARKVEVAA</sequence>
<organism evidence="1 2">
    <name type="scientific">Klebsormidium nitens</name>
    <name type="common">Green alga</name>
    <name type="synonym">Ulothrix nitens</name>
    <dbReference type="NCBI Taxonomy" id="105231"/>
    <lineage>
        <taxon>Eukaryota</taxon>
        <taxon>Viridiplantae</taxon>
        <taxon>Streptophyta</taxon>
        <taxon>Klebsormidiophyceae</taxon>
        <taxon>Klebsormidiales</taxon>
        <taxon>Klebsormidiaceae</taxon>
        <taxon>Klebsormidium</taxon>
    </lineage>
</organism>
<dbReference type="SUPFAM" id="SSF54427">
    <property type="entry name" value="NTF2-like"/>
    <property type="match status" value="1"/>
</dbReference>
<dbReference type="OrthoDB" id="65445at2759"/>
<keyword evidence="2" id="KW-1185">Reference proteome</keyword>